<dbReference type="PANTHER" id="PTHR48207:SF3">
    <property type="entry name" value="SUCCINATE--HYDROXYMETHYLGLUTARATE COA-TRANSFERASE"/>
    <property type="match status" value="1"/>
</dbReference>
<evidence type="ECO:0008006" key="4">
    <source>
        <dbReference type="Google" id="ProtNLM"/>
    </source>
</evidence>
<evidence type="ECO:0000313" key="3">
    <source>
        <dbReference type="Proteomes" id="UP000019141"/>
    </source>
</evidence>
<dbReference type="InterPro" id="IPR003673">
    <property type="entry name" value="CoA-Trfase_fam_III"/>
</dbReference>
<dbReference type="GO" id="GO:0008410">
    <property type="term" value="F:CoA-transferase activity"/>
    <property type="evidence" value="ECO:0007669"/>
    <property type="project" value="TreeGrafter"/>
</dbReference>
<dbReference type="AlphaFoldDB" id="W4L4N7"/>
<dbReference type="PANTHER" id="PTHR48207">
    <property type="entry name" value="SUCCINATE--HYDROXYMETHYLGLUTARATE COA-TRANSFERASE"/>
    <property type="match status" value="1"/>
</dbReference>
<protein>
    <recommendedName>
        <fullName evidence="4">CoA transferase</fullName>
    </recommendedName>
</protein>
<dbReference type="EMBL" id="AZHW01001410">
    <property type="protein sequence ID" value="ETW92645.1"/>
    <property type="molecule type" value="Genomic_DNA"/>
</dbReference>
<organism evidence="2 3">
    <name type="scientific">Entotheonella factor</name>
    <dbReference type="NCBI Taxonomy" id="1429438"/>
    <lineage>
        <taxon>Bacteria</taxon>
        <taxon>Pseudomonadati</taxon>
        <taxon>Nitrospinota/Tectimicrobiota group</taxon>
        <taxon>Candidatus Tectimicrobiota</taxon>
        <taxon>Candidatus Entotheonellia</taxon>
        <taxon>Candidatus Entotheonellales</taxon>
        <taxon>Candidatus Entotheonellaceae</taxon>
        <taxon>Candidatus Entotheonella</taxon>
    </lineage>
</organism>
<keyword evidence="1" id="KW-0808">Transferase</keyword>
<dbReference type="Proteomes" id="UP000019141">
    <property type="component" value="Unassembled WGS sequence"/>
</dbReference>
<dbReference type="InterPro" id="IPR023606">
    <property type="entry name" value="CoA-Trfase_III_dom_1_sf"/>
</dbReference>
<reference evidence="2 3" key="1">
    <citation type="journal article" date="2014" name="Nature">
        <title>An environmental bacterial taxon with a large and distinct metabolic repertoire.</title>
        <authorList>
            <person name="Wilson M.C."/>
            <person name="Mori T."/>
            <person name="Ruckert C."/>
            <person name="Uria A.R."/>
            <person name="Helf M.J."/>
            <person name="Takada K."/>
            <person name="Gernert C."/>
            <person name="Steffens U.A."/>
            <person name="Heycke N."/>
            <person name="Schmitt S."/>
            <person name="Rinke C."/>
            <person name="Helfrich E.J."/>
            <person name="Brachmann A.O."/>
            <person name="Gurgui C."/>
            <person name="Wakimoto T."/>
            <person name="Kracht M."/>
            <person name="Crusemann M."/>
            <person name="Hentschel U."/>
            <person name="Abe I."/>
            <person name="Matsunaga S."/>
            <person name="Kalinowski J."/>
            <person name="Takeyama H."/>
            <person name="Piel J."/>
        </authorList>
    </citation>
    <scope>NUCLEOTIDE SEQUENCE [LARGE SCALE GENOMIC DNA]</scope>
    <source>
        <strain evidence="3">TSY1</strain>
    </source>
</reference>
<dbReference type="PATRIC" id="fig|1429438.4.peg.7981"/>
<dbReference type="SUPFAM" id="SSF89796">
    <property type="entry name" value="CoA-transferase family III (CaiB/BaiF)"/>
    <property type="match status" value="2"/>
</dbReference>
<dbReference type="HOGENOM" id="CLU_010587_0_0_7"/>
<dbReference type="InterPro" id="IPR044855">
    <property type="entry name" value="CoA-Trfase_III_dom3_sf"/>
</dbReference>
<accession>W4L4N7</accession>
<dbReference type="Gene3D" id="3.30.1540.10">
    <property type="entry name" value="formyl-coa transferase, domain 3"/>
    <property type="match status" value="2"/>
</dbReference>
<dbReference type="InterPro" id="IPR050483">
    <property type="entry name" value="CoA-transferase_III_domain"/>
</dbReference>
<dbReference type="Gene3D" id="3.40.50.10540">
    <property type="entry name" value="Crotonobetainyl-coa:carnitine coa-transferase, domain 1"/>
    <property type="match status" value="2"/>
</dbReference>
<name>W4L4N7_ENTF1</name>
<dbReference type="Pfam" id="PF02515">
    <property type="entry name" value="CoA_transf_3"/>
    <property type="match status" value="2"/>
</dbReference>
<gene>
    <name evidence="2" type="ORF">ETSY1_42745</name>
</gene>
<evidence type="ECO:0000313" key="2">
    <source>
        <dbReference type="EMBL" id="ETW92645.1"/>
    </source>
</evidence>
<comment type="caution">
    <text evidence="2">The sequence shown here is derived from an EMBL/GenBank/DDBJ whole genome shotgun (WGS) entry which is preliminary data.</text>
</comment>
<proteinExistence type="predicted"/>
<evidence type="ECO:0000256" key="1">
    <source>
        <dbReference type="ARBA" id="ARBA00022679"/>
    </source>
</evidence>
<sequence length="807" mass="87652">MGQALEGIVVLDLSRRPSGAWCTRLLADFGADVILVEPPDGHPLRHIGPFGPDGTSVPAAYMLANKQSVVLASTDDRNALLQRAHVLVDDARPGDVLDYAQAAQINPNLIVCSITPYGQDGARAPLPGNDLTVNALSGWASVNGRADREPLKSSGYQASYQAGTMAYGAIVCALIEQRANQAGGQHIDIAELEVMCATFAPALLRSQLQDEAQTRRSQIDITSGPVPVRDGHFSLPLTRPHFWRLAMELLDLPALAHDERLQKTWYRLLHKDQFVDRVQEAMQHWTRQDLFDRLSELRVIAGPVLTMAELGNNPQLQARGFFAQPAHSDPHDIAYPGAPARFSTSPWRLRRGLPPLGEHQAVNILEAPPPPQIKRTARASRQHGPLAGYRGIVLTQAWAGTFATELLAFMGAEVIQLETHTRLDSWRGAPDSPMPAALNGRETAQHPWNCNPNFNSVNLNKQSITLDLSRPEGVDLFKQLIPHADFVAENFAPRVMGKLGIGYDVLREIKPDMILCSLSGYGHTGPWSHVPAIGGTIEPSSGMSALLGYGDGQPLNSGLMYPDAVAGLYGFGALATALYHRERTGEGQFIDLSMQEANFTFVGDAWIEYGLTGQIRDAMGNRHATWAPHGIYPCMGADQWVALAVENDGQWRALYELASEVAALREARFDTQAGRKQHETALNTIIAEWTRTQDKHEVSARLCAIGIPAAPVLNAFEVAADAALTERGHLVRVDHPETGPWVQSGVPARFSRTPAEVPQHAPLLGQHSAEVLHRLLGMPLQAYEALLAAGITGTALPAAISSRSSPT</sequence>
<keyword evidence="3" id="KW-1185">Reference proteome</keyword>